<evidence type="ECO:0000313" key="1">
    <source>
        <dbReference type="EMBL" id="CAQ80662.1"/>
    </source>
</evidence>
<dbReference type="KEGG" id="vsa:VSAL_I2978"/>
<dbReference type="HOGENOM" id="CLU_2128191_0_0_6"/>
<protein>
    <submittedName>
        <fullName evidence="1">Uncharacterized protein</fullName>
    </submittedName>
</protein>
<evidence type="ECO:0000313" key="2">
    <source>
        <dbReference type="Proteomes" id="UP000001730"/>
    </source>
</evidence>
<dbReference type="EMBL" id="FM178379">
    <property type="protein sequence ID" value="CAQ80662.1"/>
    <property type="molecule type" value="Genomic_DNA"/>
</dbReference>
<proteinExistence type="predicted"/>
<gene>
    <name evidence="1" type="ordered locus">VSAL_I2978</name>
</gene>
<dbReference type="Proteomes" id="UP000001730">
    <property type="component" value="Chromosome 1"/>
</dbReference>
<name>B6EGU6_ALISL</name>
<dbReference type="AlphaFoldDB" id="B6EGU6"/>
<keyword evidence="2" id="KW-1185">Reference proteome</keyword>
<reference evidence="1 2" key="1">
    <citation type="journal article" date="2008" name="BMC Genomics">
        <title>The genome sequence of the fish pathogen Aliivibrio salmonicida strain LFI1238 shows extensive evidence of gene decay.</title>
        <authorList>
            <person name="Hjerde E."/>
            <person name="Lorentzen M.S."/>
            <person name="Holden M.T."/>
            <person name="Seeger K."/>
            <person name="Paulsen S."/>
            <person name="Bason N."/>
            <person name="Churcher C."/>
            <person name="Harris D."/>
            <person name="Norbertczak H."/>
            <person name="Quail M.A."/>
            <person name="Sanders S."/>
            <person name="Thurston S."/>
            <person name="Parkhill J."/>
            <person name="Willassen N.P."/>
            <person name="Thomson N.R."/>
        </authorList>
    </citation>
    <scope>NUCLEOTIDE SEQUENCE [LARGE SCALE GENOMIC DNA]</scope>
    <source>
        <strain evidence="1 2">LFI1238</strain>
    </source>
</reference>
<organism evidence="1 2">
    <name type="scientific">Aliivibrio salmonicida (strain LFI1238)</name>
    <name type="common">Vibrio salmonicida (strain LFI1238)</name>
    <dbReference type="NCBI Taxonomy" id="316275"/>
    <lineage>
        <taxon>Bacteria</taxon>
        <taxon>Pseudomonadati</taxon>
        <taxon>Pseudomonadota</taxon>
        <taxon>Gammaproteobacteria</taxon>
        <taxon>Vibrionales</taxon>
        <taxon>Vibrionaceae</taxon>
        <taxon>Aliivibrio</taxon>
    </lineage>
</organism>
<sequence length="113" mass="12949">MVFLLLAKSATLFSNPKQQKGLYLSIQAFSKYGRDEKIQPPTRAFLWWGNPRLFSQIPNSKKACIFRYKPSLNMAEMKRFNPQHARSYGGGIRGSFLKSQTAKRLVSFDTSLL</sequence>
<accession>B6EGU6</accession>